<sequence length="426" mass="47547">MTDSNKRTRERSLSADFDSDGDSPQEHQDDAPSGKPGRKKNPNSQAARRDQNRIAQREFRLRKQQRIRDLEARVEILSGGKDEALSEMRNILKDLMAENHVLRGFLRSLSEFIGDGAGGLLSKLGWSMQDFDNFVNKSETDTAYESYQRRKRDGQATSSASQTAPRKRPSEEDTSNNPKRPRGHSERDDADRSADAFPVLMPMNSVPSGSNLYTGRSSQDASLFSEIMRGPNGSPILLPGPSSPSYPTSSSQVPPSNGNYQNSYVSPLNMSVETNTMNTISFVNNATTPTIPQQSRPSVASLDDLEPIDPKNVEAQKLISYHLDNYKRNSAYCLPASLRPTLVQRTVPHGRFNLVDCLHDFASAVTIHGDDVLAHANWEIGESWLRRYGFLVDPNTLSVSNKWRREHGLPELRMVDIAPEQQQTST</sequence>
<evidence type="ECO:0000259" key="2">
    <source>
        <dbReference type="PROSITE" id="PS00036"/>
    </source>
</evidence>
<dbReference type="Gene3D" id="1.20.5.170">
    <property type="match status" value="1"/>
</dbReference>
<proteinExistence type="predicted"/>
<dbReference type="SUPFAM" id="SSF57959">
    <property type="entry name" value="Leucine zipper domain"/>
    <property type="match status" value="1"/>
</dbReference>
<name>A0AAD4QER4_9AGAM</name>
<dbReference type="PANTHER" id="PTHR38116:SF9">
    <property type="entry name" value="BZIP DOMAIN-CONTAINING PROTEIN"/>
    <property type="match status" value="1"/>
</dbReference>
<gene>
    <name evidence="3" type="ORF">EDB92DRAFT_1941007</name>
</gene>
<reference evidence="3" key="1">
    <citation type="submission" date="2022-01" db="EMBL/GenBank/DDBJ databases">
        <title>Comparative genomics reveals a dynamic genome evolution in the ectomycorrhizal milk-cap (Lactarius) mushrooms.</title>
        <authorList>
            <consortium name="DOE Joint Genome Institute"/>
            <person name="Lebreton A."/>
            <person name="Tang N."/>
            <person name="Kuo A."/>
            <person name="LaButti K."/>
            <person name="Drula E."/>
            <person name="Barry K."/>
            <person name="Clum A."/>
            <person name="Lipzen A."/>
            <person name="Mousain D."/>
            <person name="Ng V."/>
            <person name="Wang R."/>
            <person name="Wang X."/>
            <person name="Dai Y."/>
            <person name="Henrissat B."/>
            <person name="Grigoriev I.V."/>
            <person name="Guerin-Laguette A."/>
            <person name="Yu F."/>
            <person name="Martin F.M."/>
        </authorList>
    </citation>
    <scope>NUCLEOTIDE SEQUENCE</scope>
    <source>
        <strain evidence="3">QP</strain>
    </source>
</reference>
<dbReference type="PANTHER" id="PTHR38116">
    <property type="entry name" value="CHROMOSOME 7, WHOLE GENOME SHOTGUN SEQUENCE"/>
    <property type="match status" value="1"/>
</dbReference>
<protein>
    <recommendedName>
        <fullName evidence="2">BZIP domain-containing protein</fullName>
    </recommendedName>
</protein>
<dbReference type="Pfam" id="PF00170">
    <property type="entry name" value="bZIP_1"/>
    <property type="match status" value="1"/>
</dbReference>
<comment type="caution">
    <text evidence="3">The sequence shown here is derived from an EMBL/GenBank/DDBJ whole genome shotgun (WGS) entry which is preliminary data.</text>
</comment>
<dbReference type="CDD" id="cd14688">
    <property type="entry name" value="bZIP_YAP"/>
    <property type="match status" value="1"/>
</dbReference>
<dbReference type="InterPro" id="IPR004827">
    <property type="entry name" value="bZIP"/>
</dbReference>
<dbReference type="PROSITE" id="PS00036">
    <property type="entry name" value="BZIP_BASIC"/>
    <property type="match status" value="1"/>
</dbReference>
<evidence type="ECO:0000256" key="1">
    <source>
        <dbReference type="SAM" id="MobiDB-lite"/>
    </source>
</evidence>
<dbReference type="GO" id="GO:0003700">
    <property type="term" value="F:DNA-binding transcription factor activity"/>
    <property type="evidence" value="ECO:0007669"/>
    <property type="project" value="InterPro"/>
</dbReference>
<feature type="compositionally biased region" description="Polar residues" evidence="1">
    <location>
        <begin position="155"/>
        <end position="164"/>
    </location>
</feature>
<dbReference type="EMBL" id="JAKELL010000004">
    <property type="protein sequence ID" value="KAH8999356.1"/>
    <property type="molecule type" value="Genomic_DNA"/>
</dbReference>
<feature type="domain" description="BZIP" evidence="2">
    <location>
        <begin position="48"/>
        <end position="62"/>
    </location>
</feature>
<accession>A0AAD4QER4</accession>
<feature type="compositionally biased region" description="Basic and acidic residues" evidence="1">
    <location>
        <begin position="1"/>
        <end position="13"/>
    </location>
</feature>
<feature type="region of interest" description="Disordered" evidence="1">
    <location>
        <begin position="1"/>
        <end position="52"/>
    </location>
</feature>
<dbReference type="AlphaFoldDB" id="A0AAD4QER4"/>
<evidence type="ECO:0000313" key="4">
    <source>
        <dbReference type="Proteomes" id="UP001201163"/>
    </source>
</evidence>
<feature type="region of interest" description="Disordered" evidence="1">
    <location>
        <begin position="226"/>
        <end position="264"/>
    </location>
</feature>
<organism evidence="3 4">
    <name type="scientific">Lactarius akahatsu</name>
    <dbReference type="NCBI Taxonomy" id="416441"/>
    <lineage>
        <taxon>Eukaryota</taxon>
        <taxon>Fungi</taxon>
        <taxon>Dikarya</taxon>
        <taxon>Basidiomycota</taxon>
        <taxon>Agaricomycotina</taxon>
        <taxon>Agaricomycetes</taxon>
        <taxon>Russulales</taxon>
        <taxon>Russulaceae</taxon>
        <taxon>Lactarius</taxon>
    </lineage>
</organism>
<dbReference type="SMART" id="SM00338">
    <property type="entry name" value="BRLZ"/>
    <property type="match status" value="1"/>
</dbReference>
<keyword evidence="4" id="KW-1185">Reference proteome</keyword>
<feature type="region of interest" description="Disordered" evidence="1">
    <location>
        <begin position="147"/>
        <end position="191"/>
    </location>
</feature>
<evidence type="ECO:0000313" key="3">
    <source>
        <dbReference type="EMBL" id="KAH8999356.1"/>
    </source>
</evidence>
<feature type="compositionally biased region" description="Low complexity" evidence="1">
    <location>
        <begin position="230"/>
        <end position="256"/>
    </location>
</feature>
<dbReference type="Proteomes" id="UP001201163">
    <property type="component" value="Unassembled WGS sequence"/>
</dbReference>
<dbReference type="InterPro" id="IPR046347">
    <property type="entry name" value="bZIP_sf"/>
</dbReference>